<proteinExistence type="predicted"/>
<organism evidence="1 2">
    <name type="scientific">Euplotes crassus</name>
    <dbReference type="NCBI Taxonomy" id="5936"/>
    <lineage>
        <taxon>Eukaryota</taxon>
        <taxon>Sar</taxon>
        <taxon>Alveolata</taxon>
        <taxon>Ciliophora</taxon>
        <taxon>Intramacronucleata</taxon>
        <taxon>Spirotrichea</taxon>
        <taxon>Hypotrichia</taxon>
        <taxon>Euplotida</taxon>
        <taxon>Euplotidae</taxon>
        <taxon>Moneuplotes</taxon>
    </lineage>
</organism>
<gene>
    <name evidence="1" type="ORF">ECRASSUSDP1_LOCUS1658</name>
</gene>
<comment type="caution">
    <text evidence="1">The sequence shown here is derived from an EMBL/GenBank/DDBJ whole genome shotgun (WGS) entry which is preliminary data.</text>
</comment>
<protein>
    <submittedName>
        <fullName evidence="1">Uncharacterized protein</fullName>
    </submittedName>
</protein>
<evidence type="ECO:0000313" key="1">
    <source>
        <dbReference type="EMBL" id="CAI2360357.1"/>
    </source>
</evidence>
<dbReference type="Proteomes" id="UP001295684">
    <property type="component" value="Unassembled WGS sequence"/>
</dbReference>
<keyword evidence="2" id="KW-1185">Reference proteome</keyword>
<evidence type="ECO:0000313" key="2">
    <source>
        <dbReference type="Proteomes" id="UP001295684"/>
    </source>
</evidence>
<reference evidence="1" key="1">
    <citation type="submission" date="2023-07" db="EMBL/GenBank/DDBJ databases">
        <authorList>
            <consortium name="AG Swart"/>
            <person name="Singh M."/>
            <person name="Singh A."/>
            <person name="Seah K."/>
            <person name="Emmerich C."/>
        </authorList>
    </citation>
    <scope>NUCLEOTIDE SEQUENCE</scope>
    <source>
        <strain evidence="1">DP1</strain>
    </source>
</reference>
<name>A0AAD1U192_EUPCR</name>
<accession>A0AAD1U192</accession>
<dbReference type="AlphaFoldDB" id="A0AAD1U192"/>
<dbReference type="EMBL" id="CAMPGE010001562">
    <property type="protein sequence ID" value="CAI2360357.1"/>
    <property type="molecule type" value="Genomic_DNA"/>
</dbReference>
<sequence>MNSGLCFCTSWVSFVPFSLSLIFLTCFNKSVISCEMEVLNWLFWPNLAAFSSSTLAQDFVESNGSVFLADKECVKFENFDFFSSILRRGLTTAKLLGKDLNGLLSIFSFSFFEVLTLEGLASSLSSSSDKFSSNCSFLLSMLVKVMII</sequence>